<gene>
    <name evidence="7" type="ORF">LIER_28310</name>
</gene>
<evidence type="ECO:0000259" key="6">
    <source>
        <dbReference type="Pfam" id="PF00931"/>
    </source>
</evidence>
<dbReference type="Pfam" id="PF00931">
    <property type="entry name" value="NB-ARC"/>
    <property type="match status" value="1"/>
</dbReference>
<evidence type="ECO:0000256" key="1">
    <source>
        <dbReference type="ARBA" id="ARBA00008894"/>
    </source>
</evidence>
<feature type="domain" description="NB-ARC" evidence="6">
    <location>
        <begin position="189"/>
        <end position="359"/>
    </location>
</feature>
<dbReference type="PRINTS" id="PR00364">
    <property type="entry name" value="DISEASERSIST"/>
</dbReference>
<evidence type="ECO:0000256" key="2">
    <source>
        <dbReference type="ARBA" id="ARBA00022614"/>
    </source>
</evidence>
<dbReference type="Proteomes" id="UP001454036">
    <property type="component" value="Unassembled WGS sequence"/>
</dbReference>
<evidence type="ECO:0000313" key="7">
    <source>
        <dbReference type="EMBL" id="GAA0175053.1"/>
    </source>
</evidence>
<dbReference type="InterPro" id="IPR002182">
    <property type="entry name" value="NB-ARC"/>
</dbReference>
<protein>
    <submittedName>
        <fullName evidence="7">Antimicrobial response protein</fullName>
    </submittedName>
</protein>
<sequence length="434" mass="49510">MVLRNKRYLVVIDKFQDLIAWDGIMGLFPDTEKGGILLFMTTNILDEIVGPKIDLGLYAAWLSEGMRKFHFLIFGKRSCPPELETIVLAILRCCRASRGIPTPAIHMVANYLSSINHSRDNWLNVQQSLASTLPMLNNKIIGTISALMEASKDIDSINTVSTSDDNLELETNQEQIIKCHEYFLLVELEESLKQLLLDLTESSKKLKRMGIVGMAGIGKTTLAKMLYEHPMVIQHFDRRAWIKISLSHRRRDLLVKLLQCINAHNHDNICGKTESDLEDDLWRSLKRQRYLIVVDDLWSVADWNGSRRLFSDDNVRSRILFTSRQSNVIECLKCEKIHNMNLLDEQTSWDLMQKKVFGQDISPHDLEDIGKQIGKKCQGLPLVIVVIAGVLMTITKTFECWKVVAESISSTVMSSTNRCEELLALSYIAKSYLH</sequence>
<dbReference type="PANTHER" id="PTHR36766:SF52">
    <property type="entry name" value="LATE BLIGHT RESISTANCE PROTEIN HOMOLOG R1B-8"/>
    <property type="match status" value="1"/>
</dbReference>
<dbReference type="EMBL" id="BAABME010009375">
    <property type="protein sequence ID" value="GAA0175053.1"/>
    <property type="molecule type" value="Genomic_DNA"/>
</dbReference>
<evidence type="ECO:0000313" key="8">
    <source>
        <dbReference type="Proteomes" id="UP001454036"/>
    </source>
</evidence>
<dbReference type="Gene3D" id="1.10.8.430">
    <property type="entry name" value="Helical domain of apoptotic protease-activating factors"/>
    <property type="match status" value="1"/>
</dbReference>
<reference evidence="7 8" key="1">
    <citation type="submission" date="2024-01" db="EMBL/GenBank/DDBJ databases">
        <title>The complete chloroplast genome sequence of Lithospermum erythrorhizon: insights into the phylogenetic relationship among Boraginaceae species and the maternal lineages of purple gromwells.</title>
        <authorList>
            <person name="Okada T."/>
            <person name="Watanabe K."/>
        </authorList>
    </citation>
    <scope>NUCLEOTIDE SEQUENCE [LARGE SCALE GENOMIC DNA]</scope>
</reference>
<keyword evidence="2" id="KW-0433">Leucine-rich repeat</keyword>
<dbReference type="AlphaFoldDB" id="A0AAV3RJ49"/>
<keyword evidence="5" id="KW-0067">ATP-binding</keyword>
<dbReference type="SUPFAM" id="SSF52540">
    <property type="entry name" value="P-loop containing nucleoside triphosphate hydrolases"/>
    <property type="match status" value="2"/>
</dbReference>
<dbReference type="InterPro" id="IPR042197">
    <property type="entry name" value="Apaf_helical"/>
</dbReference>
<evidence type="ECO:0000256" key="3">
    <source>
        <dbReference type="ARBA" id="ARBA00022741"/>
    </source>
</evidence>
<comment type="caution">
    <text evidence="7">The sequence shown here is derived from an EMBL/GenBank/DDBJ whole genome shotgun (WGS) entry which is preliminary data.</text>
</comment>
<accession>A0AAV3RJ49</accession>
<organism evidence="7 8">
    <name type="scientific">Lithospermum erythrorhizon</name>
    <name type="common">Purple gromwell</name>
    <name type="synonym">Lithospermum officinale var. erythrorhizon</name>
    <dbReference type="NCBI Taxonomy" id="34254"/>
    <lineage>
        <taxon>Eukaryota</taxon>
        <taxon>Viridiplantae</taxon>
        <taxon>Streptophyta</taxon>
        <taxon>Embryophyta</taxon>
        <taxon>Tracheophyta</taxon>
        <taxon>Spermatophyta</taxon>
        <taxon>Magnoliopsida</taxon>
        <taxon>eudicotyledons</taxon>
        <taxon>Gunneridae</taxon>
        <taxon>Pentapetalae</taxon>
        <taxon>asterids</taxon>
        <taxon>lamiids</taxon>
        <taxon>Boraginales</taxon>
        <taxon>Boraginaceae</taxon>
        <taxon>Boraginoideae</taxon>
        <taxon>Lithospermeae</taxon>
        <taxon>Lithospermum</taxon>
    </lineage>
</organism>
<keyword evidence="4" id="KW-0611">Plant defense</keyword>
<dbReference type="FunFam" id="3.40.50.300:FF:001091">
    <property type="entry name" value="Probable disease resistance protein At1g61300"/>
    <property type="match status" value="1"/>
</dbReference>
<dbReference type="Gene3D" id="3.40.50.300">
    <property type="entry name" value="P-loop containing nucleotide triphosphate hydrolases"/>
    <property type="match status" value="1"/>
</dbReference>
<evidence type="ECO:0000256" key="5">
    <source>
        <dbReference type="ARBA" id="ARBA00022840"/>
    </source>
</evidence>
<proteinExistence type="inferred from homology"/>
<keyword evidence="8" id="KW-1185">Reference proteome</keyword>
<dbReference type="GO" id="GO:0043531">
    <property type="term" value="F:ADP binding"/>
    <property type="evidence" value="ECO:0007669"/>
    <property type="project" value="InterPro"/>
</dbReference>
<comment type="similarity">
    <text evidence="1">Belongs to the disease resistance NB-LRR family.</text>
</comment>
<dbReference type="GO" id="GO:0006952">
    <property type="term" value="P:defense response"/>
    <property type="evidence" value="ECO:0007669"/>
    <property type="project" value="UniProtKB-KW"/>
</dbReference>
<dbReference type="PANTHER" id="PTHR36766">
    <property type="entry name" value="PLANT BROAD-SPECTRUM MILDEW RESISTANCE PROTEIN RPW8"/>
    <property type="match status" value="1"/>
</dbReference>
<dbReference type="GO" id="GO:0005524">
    <property type="term" value="F:ATP binding"/>
    <property type="evidence" value="ECO:0007669"/>
    <property type="project" value="UniProtKB-KW"/>
</dbReference>
<dbReference type="InterPro" id="IPR027417">
    <property type="entry name" value="P-loop_NTPase"/>
</dbReference>
<name>A0AAV3RJ49_LITER</name>
<keyword evidence="3" id="KW-0547">Nucleotide-binding</keyword>
<evidence type="ECO:0000256" key="4">
    <source>
        <dbReference type="ARBA" id="ARBA00022821"/>
    </source>
</evidence>